<keyword evidence="3 10" id="KW-0963">Cytoplasm</keyword>
<evidence type="ECO:0000256" key="4">
    <source>
        <dbReference type="ARBA" id="ARBA00022552"/>
    </source>
</evidence>
<dbReference type="EMBL" id="BSNM01000015">
    <property type="protein sequence ID" value="GLQ32107.1"/>
    <property type="molecule type" value="Genomic_DNA"/>
</dbReference>
<dbReference type="GO" id="GO:0070042">
    <property type="term" value="F:rRNA (uridine-N3-)-methyltransferase activity"/>
    <property type="evidence" value="ECO:0007669"/>
    <property type="project" value="TreeGrafter"/>
</dbReference>
<name>A0AA37SA59_9GAMM</name>
<reference evidence="12" key="2">
    <citation type="submission" date="2023-01" db="EMBL/GenBank/DDBJ databases">
        <title>Draft genome sequence of Litoribrevibacter albus strain NBRC 110071.</title>
        <authorList>
            <person name="Sun Q."/>
            <person name="Mori K."/>
        </authorList>
    </citation>
    <scope>NUCLEOTIDE SEQUENCE</scope>
    <source>
        <strain evidence="12">NBRC 110071</strain>
    </source>
</reference>
<comment type="similarity">
    <text evidence="2 10">Belongs to the RNA methyltransferase RsmE family.</text>
</comment>
<gene>
    <name evidence="12" type="ORF">GCM10007876_25860</name>
</gene>
<keyword evidence="13" id="KW-1185">Reference proteome</keyword>
<feature type="domain" description="Ribosomal RNA small subunit methyltransferase E methyltransferase" evidence="11">
    <location>
        <begin position="76"/>
        <end position="227"/>
    </location>
</feature>
<protein>
    <recommendedName>
        <fullName evidence="10">Ribosomal RNA small subunit methyltransferase E</fullName>
        <ecNumber evidence="10">2.1.1.193</ecNumber>
    </recommendedName>
</protein>
<comment type="subcellular location">
    <subcellularLocation>
        <location evidence="1 10">Cytoplasm</location>
    </subcellularLocation>
</comment>
<dbReference type="InterPro" id="IPR029026">
    <property type="entry name" value="tRNA_m1G_MTases_N"/>
</dbReference>
<dbReference type="CDD" id="cd18084">
    <property type="entry name" value="RsmE-like"/>
    <property type="match status" value="1"/>
</dbReference>
<dbReference type="Pfam" id="PF04452">
    <property type="entry name" value="Methyltrans_RNA"/>
    <property type="match status" value="1"/>
</dbReference>
<evidence type="ECO:0000313" key="13">
    <source>
        <dbReference type="Proteomes" id="UP001161389"/>
    </source>
</evidence>
<dbReference type="Proteomes" id="UP001161389">
    <property type="component" value="Unassembled WGS sequence"/>
</dbReference>
<evidence type="ECO:0000256" key="1">
    <source>
        <dbReference type="ARBA" id="ARBA00004496"/>
    </source>
</evidence>
<sequence>MNLILITERDFASTSQVVLSDHRAKHIHQVHQAEPGRRLKVGLVNGLMGLGEVTDAIKSGDDYQVSLTVELSQQPPEKLPLTVILALPRPKMLRRTIQNLTSLGVAHLVLINSYRVEKSYWQSPFLHQLDEYVQLGLEQSVDTVPMTIQLEKRFKPFVEDRLPELIQDKRAIVAHPYVSETCPRDIQTPLVLAIGPEGGFIQYEVDKLIDAGFDAVTLGQRIQKVETVLPQLIGRLY</sequence>
<dbReference type="EC" id="2.1.1.193" evidence="10"/>
<reference evidence="12" key="1">
    <citation type="journal article" date="2014" name="Int. J. Syst. Evol. Microbiol.">
        <title>Complete genome sequence of Corynebacterium casei LMG S-19264T (=DSM 44701T), isolated from a smear-ripened cheese.</title>
        <authorList>
            <consortium name="US DOE Joint Genome Institute (JGI-PGF)"/>
            <person name="Walter F."/>
            <person name="Albersmeier A."/>
            <person name="Kalinowski J."/>
            <person name="Ruckert C."/>
        </authorList>
    </citation>
    <scope>NUCLEOTIDE SEQUENCE</scope>
    <source>
        <strain evidence="12">NBRC 110071</strain>
    </source>
</reference>
<comment type="caution">
    <text evidence="12">The sequence shown here is derived from an EMBL/GenBank/DDBJ whole genome shotgun (WGS) entry which is preliminary data.</text>
</comment>
<accession>A0AA37SA59</accession>
<evidence type="ECO:0000256" key="9">
    <source>
        <dbReference type="ARBA" id="ARBA00047944"/>
    </source>
</evidence>
<evidence type="ECO:0000313" key="12">
    <source>
        <dbReference type="EMBL" id="GLQ32107.1"/>
    </source>
</evidence>
<evidence type="ECO:0000256" key="10">
    <source>
        <dbReference type="PIRNR" id="PIRNR015601"/>
    </source>
</evidence>
<evidence type="ECO:0000256" key="6">
    <source>
        <dbReference type="ARBA" id="ARBA00022679"/>
    </source>
</evidence>
<dbReference type="GO" id="GO:0005737">
    <property type="term" value="C:cytoplasm"/>
    <property type="evidence" value="ECO:0007669"/>
    <property type="project" value="UniProtKB-SubCell"/>
</dbReference>
<dbReference type="RefSeq" id="WP_284381966.1">
    <property type="nucleotide sequence ID" value="NZ_BSNM01000015.1"/>
</dbReference>
<dbReference type="NCBIfam" id="NF008700">
    <property type="entry name" value="PRK11713.5-4"/>
    <property type="match status" value="1"/>
</dbReference>
<dbReference type="GO" id="GO:0070475">
    <property type="term" value="P:rRNA base methylation"/>
    <property type="evidence" value="ECO:0007669"/>
    <property type="project" value="TreeGrafter"/>
</dbReference>
<evidence type="ECO:0000259" key="11">
    <source>
        <dbReference type="Pfam" id="PF04452"/>
    </source>
</evidence>
<evidence type="ECO:0000256" key="8">
    <source>
        <dbReference type="ARBA" id="ARBA00025699"/>
    </source>
</evidence>
<keyword evidence="6 10" id="KW-0808">Transferase</keyword>
<evidence type="ECO:0000256" key="5">
    <source>
        <dbReference type="ARBA" id="ARBA00022603"/>
    </source>
</evidence>
<dbReference type="InterPro" id="IPR029028">
    <property type="entry name" value="Alpha/beta_knot_MTases"/>
</dbReference>
<dbReference type="NCBIfam" id="TIGR00046">
    <property type="entry name" value="RsmE family RNA methyltransferase"/>
    <property type="match status" value="1"/>
</dbReference>
<evidence type="ECO:0000256" key="2">
    <source>
        <dbReference type="ARBA" id="ARBA00005528"/>
    </source>
</evidence>
<dbReference type="InterPro" id="IPR046886">
    <property type="entry name" value="RsmE_MTase_dom"/>
</dbReference>
<comment type="catalytic activity">
    <reaction evidence="9 10">
        <text>uridine(1498) in 16S rRNA + S-adenosyl-L-methionine = N(3)-methyluridine(1498) in 16S rRNA + S-adenosyl-L-homocysteine + H(+)</text>
        <dbReference type="Rhea" id="RHEA:42920"/>
        <dbReference type="Rhea" id="RHEA-COMP:10283"/>
        <dbReference type="Rhea" id="RHEA-COMP:10284"/>
        <dbReference type="ChEBI" id="CHEBI:15378"/>
        <dbReference type="ChEBI" id="CHEBI:57856"/>
        <dbReference type="ChEBI" id="CHEBI:59789"/>
        <dbReference type="ChEBI" id="CHEBI:65315"/>
        <dbReference type="ChEBI" id="CHEBI:74502"/>
        <dbReference type="EC" id="2.1.1.193"/>
    </reaction>
</comment>
<dbReference type="SUPFAM" id="SSF75217">
    <property type="entry name" value="alpha/beta knot"/>
    <property type="match status" value="1"/>
</dbReference>
<organism evidence="12 13">
    <name type="scientific">Litoribrevibacter albus</name>
    <dbReference type="NCBI Taxonomy" id="1473156"/>
    <lineage>
        <taxon>Bacteria</taxon>
        <taxon>Pseudomonadati</taxon>
        <taxon>Pseudomonadota</taxon>
        <taxon>Gammaproteobacteria</taxon>
        <taxon>Oceanospirillales</taxon>
        <taxon>Oceanospirillaceae</taxon>
        <taxon>Litoribrevibacter</taxon>
    </lineage>
</organism>
<keyword evidence="4 10" id="KW-0698">rRNA processing</keyword>
<comment type="function">
    <text evidence="8 10">Specifically methylates the N3 position of the uracil ring of uridine 1498 (m3U1498) in 16S rRNA. Acts on the fully assembled 30S ribosomal subunit.</text>
</comment>
<dbReference type="PANTHER" id="PTHR30027">
    <property type="entry name" value="RIBOSOMAL RNA SMALL SUBUNIT METHYLTRANSFERASE E"/>
    <property type="match status" value="1"/>
</dbReference>
<dbReference type="PANTHER" id="PTHR30027:SF3">
    <property type="entry name" value="16S RRNA (URACIL(1498)-N(3))-METHYLTRANSFERASE"/>
    <property type="match status" value="1"/>
</dbReference>
<keyword evidence="7 10" id="KW-0949">S-adenosyl-L-methionine</keyword>
<evidence type="ECO:0000256" key="7">
    <source>
        <dbReference type="ARBA" id="ARBA00022691"/>
    </source>
</evidence>
<dbReference type="PIRSF" id="PIRSF015601">
    <property type="entry name" value="MTase_slr0722"/>
    <property type="match status" value="1"/>
</dbReference>
<dbReference type="AlphaFoldDB" id="A0AA37SA59"/>
<dbReference type="InterPro" id="IPR006700">
    <property type="entry name" value="RsmE"/>
</dbReference>
<dbReference type="Gene3D" id="3.40.1280.10">
    <property type="match status" value="1"/>
</dbReference>
<evidence type="ECO:0000256" key="3">
    <source>
        <dbReference type="ARBA" id="ARBA00022490"/>
    </source>
</evidence>
<proteinExistence type="inferred from homology"/>
<keyword evidence="5 10" id="KW-0489">Methyltransferase</keyword>